<dbReference type="CDD" id="cd13138">
    <property type="entry name" value="MATE_yoeA_like"/>
    <property type="match status" value="1"/>
</dbReference>
<evidence type="ECO:0000256" key="12">
    <source>
        <dbReference type="ARBA" id="ARBA00031636"/>
    </source>
</evidence>
<keyword evidence="6" id="KW-0050">Antiport</keyword>
<feature type="transmembrane region" description="Helical" evidence="13">
    <location>
        <begin position="235"/>
        <end position="263"/>
    </location>
</feature>
<feature type="transmembrane region" description="Helical" evidence="13">
    <location>
        <begin position="269"/>
        <end position="292"/>
    </location>
</feature>
<dbReference type="GO" id="GO:0042910">
    <property type="term" value="F:xenobiotic transmembrane transporter activity"/>
    <property type="evidence" value="ECO:0007669"/>
    <property type="project" value="InterPro"/>
</dbReference>
<dbReference type="GO" id="GO:0005886">
    <property type="term" value="C:plasma membrane"/>
    <property type="evidence" value="ECO:0007669"/>
    <property type="project" value="UniProtKB-SubCell"/>
</dbReference>
<keyword evidence="10" id="KW-0406">Ion transport</keyword>
<dbReference type="NCBIfam" id="TIGR00797">
    <property type="entry name" value="matE"/>
    <property type="match status" value="1"/>
</dbReference>
<protein>
    <recommendedName>
        <fullName evidence="4">Probable multidrug resistance protein NorM</fullName>
    </recommendedName>
    <alternativeName>
        <fullName evidence="12">Multidrug-efflux transporter</fullName>
    </alternativeName>
</protein>
<comment type="similarity">
    <text evidence="3">Belongs to the multi antimicrobial extrusion (MATE) (TC 2.A.66.1) family.</text>
</comment>
<evidence type="ECO:0000256" key="2">
    <source>
        <dbReference type="ARBA" id="ARBA00004651"/>
    </source>
</evidence>
<evidence type="ECO:0000256" key="10">
    <source>
        <dbReference type="ARBA" id="ARBA00023065"/>
    </source>
</evidence>
<comment type="function">
    <text evidence="1">Multidrug efflux pump.</text>
</comment>
<keyword evidence="11 13" id="KW-0472">Membrane</keyword>
<evidence type="ECO:0000256" key="3">
    <source>
        <dbReference type="ARBA" id="ARBA00010199"/>
    </source>
</evidence>
<feature type="transmembrane region" description="Helical" evidence="13">
    <location>
        <begin position="388"/>
        <end position="412"/>
    </location>
</feature>
<evidence type="ECO:0000256" key="9">
    <source>
        <dbReference type="ARBA" id="ARBA00022989"/>
    </source>
</evidence>
<dbReference type="Proteomes" id="UP000288388">
    <property type="component" value="Unassembled WGS sequence"/>
</dbReference>
<feature type="transmembrane region" description="Helical" evidence="13">
    <location>
        <begin position="313"/>
        <end position="337"/>
    </location>
</feature>
<dbReference type="GO" id="GO:0015297">
    <property type="term" value="F:antiporter activity"/>
    <property type="evidence" value="ECO:0007669"/>
    <property type="project" value="UniProtKB-KW"/>
</dbReference>
<dbReference type="InterPro" id="IPR048279">
    <property type="entry name" value="MdtK-like"/>
</dbReference>
<keyword evidence="9 13" id="KW-1133">Transmembrane helix</keyword>
<evidence type="ECO:0000256" key="5">
    <source>
        <dbReference type="ARBA" id="ARBA00022448"/>
    </source>
</evidence>
<dbReference type="PANTHER" id="PTHR43298">
    <property type="entry name" value="MULTIDRUG RESISTANCE PROTEIN NORM-RELATED"/>
    <property type="match status" value="1"/>
</dbReference>
<evidence type="ECO:0000256" key="13">
    <source>
        <dbReference type="SAM" id="Phobius"/>
    </source>
</evidence>
<feature type="transmembrane region" description="Helical" evidence="13">
    <location>
        <begin position="194"/>
        <end position="214"/>
    </location>
</feature>
<comment type="caution">
    <text evidence="14">The sequence shown here is derived from an EMBL/GenBank/DDBJ whole genome shotgun (WGS) entry which is preliminary data.</text>
</comment>
<name>A0A437UP99_ENTAV</name>
<evidence type="ECO:0000256" key="7">
    <source>
        <dbReference type="ARBA" id="ARBA00022475"/>
    </source>
</evidence>
<feature type="transmembrane region" description="Helical" evidence="13">
    <location>
        <begin position="418"/>
        <end position="439"/>
    </location>
</feature>
<dbReference type="PANTHER" id="PTHR43298:SF2">
    <property type="entry name" value="FMN_FAD EXPORTER YEEO-RELATED"/>
    <property type="match status" value="1"/>
</dbReference>
<gene>
    <name evidence="14" type="ORF">EK398_11730</name>
</gene>
<dbReference type="RefSeq" id="WP_127979165.1">
    <property type="nucleotide sequence ID" value="NZ_JARPWG010000080.1"/>
</dbReference>
<evidence type="ECO:0000256" key="4">
    <source>
        <dbReference type="ARBA" id="ARBA00020268"/>
    </source>
</evidence>
<feature type="transmembrane region" description="Helical" evidence="13">
    <location>
        <begin position="59"/>
        <end position="81"/>
    </location>
</feature>
<keyword evidence="5" id="KW-0813">Transport</keyword>
<evidence type="ECO:0000313" key="15">
    <source>
        <dbReference type="Proteomes" id="UP000288388"/>
    </source>
</evidence>
<dbReference type="EMBL" id="RYZS01000001">
    <property type="protein sequence ID" value="RVU95447.1"/>
    <property type="molecule type" value="Genomic_DNA"/>
</dbReference>
<evidence type="ECO:0000256" key="11">
    <source>
        <dbReference type="ARBA" id="ARBA00023136"/>
    </source>
</evidence>
<dbReference type="AlphaFoldDB" id="A0A437UP99"/>
<feature type="transmembrane region" description="Helical" evidence="13">
    <location>
        <begin position="167"/>
        <end position="188"/>
    </location>
</feature>
<accession>A0A437UP99</accession>
<dbReference type="InterPro" id="IPR050222">
    <property type="entry name" value="MATE_MdtK"/>
</dbReference>
<proteinExistence type="inferred from homology"/>
<dbReference type="InterPro" id="IPR002528">
    <property type="entry name" value="MATE_fam"/>
</dbReference>
<evidence type="ECO:0000256" key="8">
    <source>
        <dbReference type="ARBA" id="ARBA00022692"/>
    </source>
</evidence>
<dbReference type="PIRSF" id="PIRSF006603">
    <property type="entry name" value="DinF"/>
    <property type="match status" value="1"/>
</dbReference>
<dbReference type="GO" id="GO:0006811">
    <property type="term" value="P:monoatomic ion transport"/>
    <property type="evidence" value="ECO:0007669"/>
    <property type="project" value="UniProtKB-KW"/>
</dbReference>
<sequence length="449" mass="49017">MSNVHDLTTGSVSKQLIRFANPLFLANLLQSLYNIADMLVVGRVVGSTGVAAISNASSLVFIVNAICMGITMGGTVLIAQYRGAKDELGQKKTIGTIYAMTAVVAILITCAGIFFYKQILTWMNVPKEAYQDACDYMLVIFIGTIFVFGYNATCSILRGFGDSRSPLYFVMIAAGINVLLDYLLVGVFSFGTVGAAYATIVSQAISFGIAILYLRGQNFIFEFQLSSFRLEKAILSKLVQVSLPTAIQMTVVNISYLLIAVMINKYGVVIAAAAGIGLKINTFAGMPCWAIGQAVTTMVGQNMGAKLLKRTKKIVQIGFFASILVSLVAILFIQVFAEPLIRLFDPENQAVLKAGVVYLRICCCWNSLFYATMYNFDSFAVGVGFANLGMINALLDALVIRLPLCWFLGTLLEFGVRGIYWAQALSPIIPACIGMLYFFSRKWQQRKLI</sequence>
<comment type="subcellular location">
    <subcellularLocation>
        <location evidence="2">Cell membrane</location>
        <topology evidence="2">Multi-pass membrane protein</topology>
    </subcellularLocation>
</comment>
<keyword evidence="8 13" id="KW-0812">Transmembrane</keyword>
<dbReference type="Pfam" id="PF01554">
    <property type="entry name" value="MatE"/>
    <property type="match status" value="2"/>
</dbReference>
<organism evidence="14 15">
    <name type="scientific">Enterococcus avium</name>
    <name type="common">Streptococcus avium</name>
    <dbReference type="NCBI Taxonomy" id="33945"/>
    <lineage>
        <taxon>Bacteria</taxon>
        <taxon>Bacillati</taxon>
        <taxon>Bacillota</taxon>
        <taxon>Bacilli</taxon>
        <taxon>Lactobacillales</taxon>
        <taxon>Enterococcaceae</taxon>
        <taxon>Enterococcus</taxon>
    </lineage>
</organism>
<feature type="transmembrane region" description="Helical" evidence="13">
    <location>
        <begin position="93"/>
        <end position="116"/>
    </location>
</feature>
<evidence type="ECO:0000313" key="14">
    <source>
        <dbReference type="EMBL" id="RVU95447.1"/>
    </source>
</evidence>
<feature type="transmembrane region" description="Helical" evidence="13">
    <location>
        <begin position="136"/>
        <end position="160"/>
    </location>
</feature>
<evidence type="ECO:0000256" key="1">
    <source>
        <dbReference type="ARBA" id="ARBA00003408"/>
    </source>
</evidence>
<feature type="transmembrane region" description="Helical" evidence="13">
    <location>
        <begin position="357"/>
        <end position="376"/>
    </location>
</feature>
<reference evidence="14 15" key="1">
    <citation type="submission" date="2018-12" db="EMBL/GenBank/DDBJ databases">
        <title>A novel vanA-carrying plasmid in a clinical isolate of Enterococcus avium.</title>
        <authorList>
            <person name="Bernasconi O.J."/>
            <person name="Luzzaro F."/>
            <person name="Endimiani A."/>
        </authorList>
    </citation>
    <scope>NUCLEOTIDE SEQUENCE [LARGE SCALE GENOMIC DNA]</scope>
    <source>
        <strain evidence="14 15">LC0559/18</strain>
    </source>
</reference>
<evidence type="ECO:0000256" key="6">
    <source>
        <dbReference type="ARBA" id="ARBA00022449"/>
    </source>
</evidence>
<keyword evidence="7" id="KW-1003">Cell membrane</keyword>